<keyword evidence="1" id="KW-0472">Membrane</keyword>
<feature type="transmembrane region" description="Helical" evidence="1">
    <location>
        <begin position="12"/>
        <end position="31"/>
    </location>
</feature>
<protein>
    <submittedName>
        <fullName evidence="2">Uncharacterized protein</fullName>
    </submittedName>
</protein>
<dbReference type="Proteomes" id="UP001369736">
    <property type="component" value="Unassembled WGS sequence"/>
</dbReference>
<comment type="caution">
    <text evidence="2">The sequence shown here is derived from an EMBL/GenBank/DDBJ whole genome shotgun (WGS) entry which is preliminary data.</text>
</comment>
<evidence type="ECO:0000256" key="1">
    <source>
        <dbReference type="SAM" id="Phobius"/>
    </source>
</evidence>
<gene>
    <name evidence="2" type="ORF">WCD58_29610</name>
</gene>
<evidence type="ECO:0000313" key="3">
    <source>
        <dbReference type="Proteomes" id="UP001369736"/>
    </source>
</evidence>
<proteinExistence type="predicted"/>
<reference evidence="2 3" key="1">
    <citation type="submission" date="2024-03" db="EMBL/GenBank/DDBJ databases">
        <title>Actinomycetospora sp. OC33-EN07, a novel actinomycete isolated from wild orchid (Aerides multiflora).</title>
        <authorList>
            <person name="Suriyachadkun C."/>
        </authorList>
    </citation>
    <scope>NUCLEOTIDE SEQUENCE [LARGE SCALE GENOMIC DNA]</scope>
    <source>
        <strain evidence="2 3">OC33-EN07</strain>
    </source>
</reference>
<feature type="transmembrane region" description="Helical" evidence="1">
    <location>
        <begin position="64"/>
        <end position="83"/>
    </location>
</feature>
<sequence length="98" mass="10228">MLPTPGEAPPWAWAVGVVFGVVTLAGLVAWWRSASRAALWVAVVVRALSGLLPVLGLADPIPDWMKVATLITLVVTAVGIILVRPALGRRAGEPARAT</sequence>
<name>A0ABU8MDC7_9PSEU</name>
<evidence type="ECO:0000313" key="2">
    <source>
        <dbReference type="EMBL" id="MEJ2865351.1"/>
    </source>
</evidence>
<keyword evidence="1" id="KW-0812">Transmembrane</keyword>
<dbReference type="EMBL" id="JBBEGM010000017">
    <property type="protein sequence ID" value="MEJ2865351.1"/>
    <property type="molecule type" value="Genomic_DNA"/>
</dbReference>
<keyword evidence="1" id="KW-1133">Transmembrane helix</keyword>
<dbReference type="RefSeq" id="WP_337706725.1">
    <property type="nucleotide sequence ID" value="NZ_JBBEGM010000017.1"/>
</dbReference>
<keyword evidence="3" id="KW-1185">Reference proteome</keyword>
<accession>A0ABU8MDC7</accession>
<feature type="transmembrane region" description="Helical" evidence="1">
    <location>
        <begin position="38"/>
        <end position="58"/>
    </location>
</feature>
<organism evidence="2 3">
    <name type="scientific">Actinomycetospora flava</name>
    <dbReference type="NCBI Taxonomy" id="3129232"/>
    <lineage>
        <taxon>Bacteria</taxon>
        <taxon>Bacillati</taxon>
        <taxon>Actinomycetota</taxon>
        <taxon>Actinomycetes</taxon>
        <taxon>Pseudonocardiales</taxon>
        <taxon>Pseudonocardiaceae</taxon>
        <taxon>Actinomycetospora</taxon>
    </lineage>
</organism>